<feature type="domain" description="Nucleotidyl transferase" evidence="6">
    <location>
        <begin position="10"/>
        <end position="275"/>
    </location>
</feature>
<name>A0A1G2QP44_9BACT</name>
<dbReference type="GO" id="GO:0003983">
    <property type="term" value="F:UTP:glucose-1-phosphate uridylyltransferase activity"/>
    <property type="evidence" value="ECO:0007669"/>
    <property type="project" value="UniProtKB-EC"/>
</dbReference>
<reference evidence="7 8" key="1">
    <citation type="journal article" date="2016" name="Nat. Commun.">
        <title>Thousands of microbial genomes shed light on interconnected biogeochemical processes in an aquifer system.</title>
        <authorList>
            <person name="Anantharaman K."/>
            <person name="Brown C.T."/>
            <person name="Hug L.A."/>
            <person name="Sharon I."/>
            <person name="Castelle C.J."/>
            <person name="Probst A.J."/>
            <person name="Thomas B.C."/>
            <person name="Singh A."/>
            <person name="Wilkins M.J."/>
            <person name="Karaoz U."/>
            <person name="Brodie E.L."/>
            <person name="Williams K.H."/>
            <person name="Hubbard S.S."/>
            <person name="Banfield J.F."/>
        </authorList>
    </citation>
    <scope>NUCLEOTIDE SEQUENCE [LARGE SCALE GENOMIC DNA]</scope>
</reference>
<dbReference type="PANTHER" id="PTHR43197:SF1">
    <property type="entry name" value="UTP--GLUCOSE-1-PHOSPHATE URIDYLYLTRANSFERASE"/>
    <property type="match status" value="1"/>
</dbReference>
<dbReference type="Gene3D" id="3.90.550.10">
    <property type="entry name" value="Spore Coat Polysaccharide Biosynthesis Protein SpsA, Chain A"/>
    <property type="match status" value="1"/>
</dbReference>
<evidence type="ECO:0000256" key="1">
    <source>
        <dbReference type="ARBA" id="ARBA00006890"/>
    </source>
</evidence>
<dbReference type="SUPFAM" id="SSF53448">
    <property type="entry name" value="Nucleotide-diphospho-sugar transferases"/>
    <property type="match status" value="1"/>
</dbReference>
<proteinExistence type="inferred from homology"/>
<protein>
    <recommendedName>
        <fullName evidence="2">UTP--glucose-1-phosphate uridylyltransferase</fullName>
        <ecNumber evidence="2">2.7.7.9</ecNumber>
    </recommendedName>
</protein>
<evidence type="ECO:0000256" key="4">
    <source>
        <dbReference type="ARBA" id="ARBA00022695"/>
    </source>
</evidence>
<dbReference type="InterPro" id="IPR005771">
    <property type="entry name" value="GalU_uridylyltTrfase_bac/arc"/>
</dbReference>
<dbReference type="Proteomes" id="UP000179245">
    <property type="component" value="Unassembled WGS sequence"/>
</dbReference>
<dbReference type="PANTHER" id="PTHR43197">
    <property type="entry name" value="UTP--GLUCOSE-1-PHOSPHATE URIDYLYLTRANSFERASE"/>
    <property type="match status" value="1"/>
</dbReference>
<evidence type="ECO:0000256" key="2">
    <source>
        <dbReference type="ARBA" id="ARBA00012415"/>
    </source>
</evidence>
<dbReference type="STRING" id="1802443.A2117_00915"/>
<evidence type="ECO:0000313" key="8">
    <source>
        <dbReference type="Proteomes" id="UP000179245"/>
    </source>
</evidence>
<keyword evidence="3" id="KW-0808">Transferase</keyword>
<dbReference type="EMBL" id="MHTO01000015">
    <property type="protein sequence ID" value="OHA62394.1"/>
    <property type="molecule type" value="Genomic_DNA"/>
</dbReference>
<comment type="catalytic activity">
    <reaction evidence="5">
        <text>alpha-D-glucose 1-phosphate + UTP + H(+) = UDP-alpha-D-glucose + diphosphate</text>
        <dbReference type="Rhea" id="RHEA:19889"/>
        <dbReference type="ChEBI" id="CHEBI:15378"/>
        <dbReference type="ChEBI" id="CHEBI:33019"/>
        <dbReference type="ChEBI" id="CHEBI:46398"/>
        <dbReference type="ChEBI" id="CHEBI:58601"/>
        <dbReference type="ChEBI" id="CHEBI:58885"/>
        <dbReference type="EC" id="2.7.7.9"/>
    </reaction>
</comment>
<evidence type="ECO:0000256" key="5">
    <source>
        <dbReference type="ARBA" id="ARBA00048128"/>
    </source>
</evidence>
<gene>
    <name evidence="7" type="ORF">A2117_00915</name>
</gene>
<dbReference type="InterPro" id="IPR029044">
    <property type="entry name" value="Nucleotide-diphossugar_trans"/>
</dbReference>
<evidence type="ECO:0000313" key="7">
    <source>
        <dbReference type="EMBL" id="OHA62394.1"/>
    </source>
</evidence>
<evidence type="ECO:0000259" key="6">
    <source>
        <dbReference type="Pfam" id="PF00483"/>
    </source>
</evidence>
<evidence type="ECO:0000256" key="3">
    <source>
        <dbReference type="ARBA" id="ARBA00022679"/>
    </source>
</evidence>
<organism evidence="7 8">
    <name type="scientific">Candidatus Wildermuthbacteria bacterium GWA2_46_15</name>
    <dbReference type="NCBI Taxonomy" id="1802443"/>
    <lineage>
        <taxon>Bacteria</taxon>
        <taxon>Candidatus Wildermuthiibacteriota</taxon>
    </lineage>
</organism>
<keyword evidence="4" id="KW-0548">Nucleotidyltransferase</keyword>
<comment type="similarity">
    <text evidence="1">Belongs to the UDPGP type 2 family.</text>
</comment>
<comment type="caution">
    <text evidence="7">The sequence shown here is derived from an EMBL/GenBank/DDBJ whole genome shotgun (WGS) entry which is preliminary data.</text>
</comment>
<dbReference type="Pfam" id="PF00483">
    <property type="entry name" value="NTP_transferase"/>
    <property type="match status" value="1"/>
</dbReference>
<dbReference type="EC" id="2.7.7.9" evidence="2"/>
<accession>A0A1G2QP44</accession>
<dbReference type="InterPro" id="IPR005835">
    <property type="entry name" value="NTP_transferase_dom"/>
</dbReference>
<sequence length="280" mass="31817">MKNVVKKAVLPIAGLGTRFLPLSKTFPKELWPLINRPIIDYIVEEAKNSGAKEIVFVLSKEKKIILDYFKASHRVEKVLKERGKKDLLKQLREVENNYRSLSFSAVMQKKPLGDGHAILQARNKVGQEPCLISFGDDLVVSKTPCLRQLSSVFQKYGQPVVALKRVPREKISSYGVVQAKKLGPRLYQIERIVEKPKARLAPSNLAVVGKYILTPQVFSYLGKAKLSFRGEIILAETLEKMIQDGIMIYGYEFEGKWLECGNLHSWLKSNLFLAKKLKLF</sequence>
<dbReference type="AlphaFoldDB" id="A0A1G2QP44"/>
<dbReference type="GO" id="GO:0006011">
    <property type="term" value="P:UDP-alpha-D-glucose metabolic process"/>
    <property type="evidence" value="ECO:0007669"/>
    <property type="project" value="InterPro"/>
</dbReference>